<feature type="transmembrane region" description="Helical" evidence="2">
    <location>
        <begin position="82"/>
        <end position="104"/>
    </location>
</feature>
<protein>
    <submittedName>
        <fullName evidence="3">Uncharacterized protein</fullName>
    </submittedName>
</protein>
<keyword evidence="4" id="KW-1185">Reference proteome</keyword>
<dbReference type="AlphaFoldDB" id="A0A8J2RJX5"/>
<feature type="compositionally biased region" description="Low complexity" evidence="1">
    <location>
        <begin position="60"/>
        <end position="71"/>
    </location>
</feature>
<keyword evidence="2" id="KW-0812">Transmembrane</keyword>
<dbReference type="EMBL" id="CAKKLH010000118">
    <property type="protein sequence ID" value="CAH0103889.1"/>
    <property type="molecule type" value="Genomic_DNA"/>
</dbReference>
<gene>
    <name evidence="3" type="ORF">DGAL_LOCUS6566</name>
</gene>
<dbReference type="Proteomes" id="UP000789390">
    <property type="component" value="Unassembled WGS sequence"/>
</dbReference>
<organism evidence="3 4">
    <name type="scientific">Daphnia galeata</name>
    <dbReference type="NCBI Taxonomy" id="27404"/>
    <lineage>
        <taxon>Eukaryota</taxon>
        <taxon>Metazoa</taxon>
        <taxon>Ecdysozoa</taxon>
        <taxon>Arthropoda</taxon>
        <taxon>Crustacea</taxon>
        <taxon>Branchiopoda</taxon>
        <taxon>Diplostraca</taxon>
        <taxon>Cladocera</taxon>
        <taxon>Anomopoda</taxon>
        <taxon>Daphniidae</taxon>
        <taxon>Daphnia</taxon>
    </lineage>
</organism>
<keyword evidence="2" id="KW-0472">Membrane</keyword>
<evidence type="ECO:0000256" key="2">
    <source>
        <dbReference type="SAM" id="Phobius"/>
    </source>
</evidence>
<keyword evidence="2" id="KW-1133">Transmembrane helix</keyword>
<evidence type="ECO:0000313" key="4">
    <source>
        <dbReference type="Proteomes" id="UP000789390"/>
    </source>
</evidence>
<sequence>MKTIVLFKPFSLPISFSWLVVTAVLLERAFSQELILLDNGEVVEKVLVSSNTQSSLPNRPQDSQSPSSPQDNINPTNENTRLYITLGIVLIVALVISYLCTVFLKTRQGFSVMTKYFTCTTTPVEPHKKDQRRQTHFWTEQESV</sequence>
<reference evidence="3" key="1">
    <citation type="submission" date="2021-11" db="EMBL/GenBank/DDBJ databases">
        <authorList>
            <person name="Schell T."/>
        </authorList>
    </citation>
    <scope>NUCLEOTIDE SEQUENCE</scope>
    <source>
        <strain evidence="3">M5</strain>
    </source>
</reference>
<name>A0A8J2RJX5_9CRUS</name>
<comment type="caution">
    <text evidence="3">The sequence shown here is derived from an EMBL/GenBank/DDBJ whole genome shotgun (WGS) entry which is preliminary data.</text>
</comment>
<feature type="region of interest" description="Disordered" evidence="1">
    <location>
        <begin position="51"/>
        <end position="76"/>
    </location>
</feature>
<evidence type="ECO:0000256" key="1">
    <source>
        <dbReference type="SAM" id="MobiDB-lite"/>
    </source>
</evidence>
<proteinExistence type="predicted"/>
<accession>A0A8J2RJX5</accession>
<evidence type="ECO:0000313" key="3">
    <source>
        <dbReference type="EMBL" id="CAH0103889.1"/>
    </source>
</evidence>